<evidence type="ECO:0000313" key="3">
    <source>
        <dbReference type="Proteomes" id="UP000789508"/>
    </source>
</evidence>
<dbReference type="InterPro" id="IPR021109">
    <property type="entry name" value="Peptidase_aspartic_dom_sf"/>
</dbReference>
<dbReference type="OrthoDB" id="2442646at2759"/>
<dbReference type="Proteomes" id="UP000789508">
    <property type="component" value="Unassembled WGS sequence"/>
</dbReference>
<gene>
    <name evidence="2" type="ORF">ALEPTO_LOCUS12183</name>
</gene>
<dbReference type="Gene3D" id="2.40.70.10">
    <property type="entry name" value="Acid Proteases"/>
    <property type="match status" value="1"/>
</dbReference>
<comment type="caution">
    <text evidence="2">The sequence shown here is derived from an EMBL/GenBank/DDBJ whole genome shotgun (WGS) entry which is preliminary data.</text>
</comment>
<dbReference type="EMBL" id="CAJVPS010025384">
    <property type="protein sequence ID" value="CAG8718828.1"/>
    <property type="molecule type" value="Genomic_DNA"/>
</dbReference>
<organism evidence="2 3">
    <name type="scientific">Ambispora leptoticha</name>
    <dbReference type="NCBI Taxonomy" id="144679"/>
    <lineage>
        <taxon>Eukaryota</taxon>
        <taxon>Fungi</taxon>
        <taxon>Fungi incertae sedis</taxon>
        <taxon>Mucoromycota</taxon>
        <taxon>Glomeromycotina</taxon>
        <taxon>Glomeromycetes</taxon>
        <taxon>Archaeosporales</taxon>
        <taxon>Ambisporaceae</taxon>
        <taxon>Ambispora</taxon>
    </lineage>
</organism>
<proteinExistence type="predicted"/>
<name>A0A9N9I3U4_9GLOM</name>
<accession>A0A9N9I3U4</accession>
<evidence type="ECO:0000256" key="1">
    <source>
        <dbReference type="SAM" id="MobiDB-lite"/>
    </source>
</evidence>
<protein>
    <submittedName>
        <fullName evidence="2">6022_t:CDS:1</fullName>
    </submittedName>
</protein>
<sequence>MADLQNKKADITYAQLFQMAPNMRKEALKILHPGRVTKGKLADFCLNRSDEAYTISIYCDAQVNGQPIILILDSGSFGCFVSAGFLKDSGIRLTDYRQDGDKKIKVPTEYCKPANIGDRIPRNLEKGKAKIEEEVESANDVDDSSDDDKLIFS</sequence>
<feature type="compositionally biased region" description="Acidic residues" evidence="1">
    <location>
        <begin position="133"/>
        <end position="146"/>
    </location>
</feature>
<keyword evidence="3" id="KW-1185">Reference proteome</keyword>
<reference evidence="2" key="1">
    <citation type="submission" date="2021-06" db="EMBL/GenBank/DDBJ databases">
        <authorList>
            <person name="Kallberg Y."/>
            <person name="Tangrot J."/>
            <person name="Rosling A."/>
        </authorList>
    </citation>
    <scope>NUCLEOTIDE SEQUENCE</scope>
    <source>
        <strain evidence="2">FL130A</strain>
    </source>
</reference>
<evidence type="ECO:0000313" key="2">
    <source>
        <dbReference type="EMBL" id="CAG8718828.1"/>
    </source>
</evidence>
<dbReference type="AlphaFoldDB" id="A0A9N9I3U4"/>
<feature type="region of interest" description="Disordered" evidence="1">
    <location>
        <begin position="127"/>
        <end position="153"/>
    </location>
</feature>